<dbReference type="AlphaFoldDB" id="A0A3P6SG94"/>
<reference evidence="1 2" key="1">
    <citation type="submission" date="2018-11" db="EMBL/GenBank/DDBJ databases">
        <authorList>
            <consortium name="Pathogen Informatics"/>
        </authorList>
    </citation>
    <scope>NUCLEOTIDE SEQUENCE [LARGE SCALE GENOMIC DNA]</scope>
</reference>
<name>A0A3P6SG94_9BILA</name>
<evidence type="ECO:0000313" key="2">
    <source>
        <dbReference type="Proteomes" id="UP000271098"/>
    </source>
</evidence>
<sequence>MPSSVCGQLVTDVLEKTAALPNLRNRALQFLNTKLLHENSFVVTMNADHLNTLIEKFNTWIQPIGDKIDVIVSSAVDFNIFSPFSPSSRLSPFFRMTTDLCQKAAHTLKLIARSMSPAMKLSVLSETLELAIKLVTSSKNCFTDAMFMLGKIIVISVSDKIIVILLFE</sequence>
<evidence type="ECO:0000313" key="1">
    <source>
        <dbReference type="EMBL" id="VDK68613.1"/>
    </source>
</evidence>
<protein>
    <submittedName>
        <fullName evidence="1">Uncharacterized protein</fullName>
    </submittedName>
</protein>
<dbReference type="Proteomes" id="UP000271098">
    <property type="component" value="Unassembled WGS sequence"/>
</dbReference>
<accession>A0A3P6SG94</accession>
<keyword evidence="2" id="KW-1185">Reference proteome</keyword>
<organism evidence="1 2">
    <name type="scientific">Gongylonema pulchrum</name>
    <dbReference type="NCBI Taxonomy" id="637853"/>
    <lineage>
        <taxon>Eukaryota</taxon>
        <taxon>Metazoa</taxon>
        <taxon>Ecdysozoa</taxon>
        <taxon>Nematoda</taxon>
        <taxon>Chromadorea</taxon>
        <taxon>Rhabditida</taxon>
        <taxon>Spirurina</taxon>
        <taxon>Spiruromorpha</taxon>
        <taxon>Spiruroidea</taxon>
        <taxon>Gongylonematidae</taxon>
        <taxon>Gongylonema</taxon>
    </lineage>
</organism>
<proteinExistence type="predicted"/>
<gene>
    <name evidence="1" type="ORF">GPUH_LOCUS9147</name>
</gene>
<dbReference type="EMBL" id="UYRT01028919">
    <property type="protein sequence ID" value="VDK68613.1"/>
    <property type="molecule type" value="Genomic_DNA"/>
</dbReference>